<evidence type="ECO:0000313" key="5">
    <source>
        <dbReference type="EMBL" id="MDT0452086.1"/>
    </source>
</evidence>
<dbReference type="Gene3D" id="1.20.140.10">
    <property type="entry name" value="Butyryl-CoA Dehydrogenase, subunit A, domain 3"/>
    <property type="match status" value="1"/>
</dbReference>
<dbReference type="InterPro" id="IPR013786">
    <property type="entry name" value="AcylCoA_DH/ox_N"/>
</dbReference>
<evidence type="ECO:0000259" key="3">
    <source>
        <dbReference type="Pfam" id="PF02771"/>
    </source>
</evidence>
<evidence type="ECO:0000256" key="2">
    <source>
        <dbReference type="ARBA" id="ARBA00049661"/>
    </source>
</evidence>
<keyword evidence="1" id="KW-0560">Oxidoreductase</keyword>
<dbReference type="InterPro" id="IPR037069">
    <property type="entry name" value="AcylCoA_DH/ox_N_sf"/>
</dbReference>
<comment type="caution">
    <text evidence="5">The sequence shown here is derived from an EMBL/GenBank/DDBJ whole genome shotgun (WGS) entry which is preliminary data.</text>
</comment>
<dbReference type="InterPro" id="IPR050741">
    <property type="entry name" value="Acyl-CoA_dehydrogenase"/>
</dbReference>
<dbReference type="InterPro" id="IPR009100">
    <property type="entry name" value="AcylCoA_DH/oxidase_NM_dom_sf"/>
</dbReference>
<name>A0ABU2STZ4_9ACTN</name>
<dbReference type="EMBL" id="JAVRFI010000017">
    <property type="protein sequence ID" value="MDT0452086.1"/>
    <property type="molecule type" value="Genomic_DNA"/>
</dbReference>
<dbReference type="Proteomes" id="UP001180531">
    <property type="component" value="Unassembled WGS sequence"/>
</dbReference>
<dbReference type="Gene3D" id="2.40.110.10">
    <property type="entry name" value="Butyryl-CoA Dehydrogenase, subunit A, domain 2"/>
    <property type="match status" value="1"/>
</dbReference>
<evidence type="ECO:0000256" key="1">
    <source>
        <dbReference type="ARBA" id="ARBA00023002"/>
    </source>
</evidence>
<dbReference type="InterPro" id="IPR036250">
    <property type="entry name" value="AcylCo_DH-like_C"/>
</dbReference>
<sequence>MAMNEDLVSVLDAVKSIVPTLRENGVEAEDRRWLPEENLQLLEKAGVFRMAMPKRFGGLDLSLAEQAKVIAEVGRGCPSSAWVTMVWVSSTWTATLYPDKAQEEIFSGDSVRISSAFAPTGTAVPTEGGYILNGSWKFNTGCRGADWNFTAAMIEHPDGTHEEIMAVLPMSDMTITDDWHVSAGTATGSATTHAKDVFVPAHHVTTFEEVMFSATGDRSNTGATGRNYGLLGFVMAECAAVFIGIAQGAYELFHERLPGRGITYTNWTDQKLHPLTQIQVATARNKIDAAESLSARWLEMMQTRADAGEQPTLAEKAIVRGQTAFAAQLAKEAVEILHNASGGSVIQRSVHLQRFHRDIQGFSLHALAQLNANLELQGRVLLDLDPDTDFL</sequence>
<dbReference type="InterPro" id="IPR046373">
    <property type="entry name" value="Acyl-CoA_Oxase/DH_mid-dom_sf"/>
</dbReference>
<dbReference type="RefSeq" id="WP_311613566.1">
    <property type="nucleotide sequence ID" value="NZ_JAVRFI010000017.1"/>
</dbReference>
<proteinExistence type="inferred from homology"/>
<protein>
    <submittedName>
        <fullName evidence="5">Acyl-CoA dehydrogenase family protein</fullName>
    </submittedName>
</protein>
<feature type="domain" description="Acyl-CoA dehydrogenase/oxidase N-terminal" evidence="3">
    <location>
        <begin position="26"/>
        <end position="86"/>
    </location>
</feature>
<keyword evidence="6" id="KW-1185">Reference proteome</keyword>
<dbReference type="PANTHER" id="PTHR48083">
    <property type="entry name" value="MEDIUM-CHAIN SPECIFIC ACYL-COA DEHYDROGENASE, MITOCHONDRIAL-RELATED"/>
    <property type="match status" value="1"/>
</dbReference>
<gene>
    <name evidence="5" type="ORF">RM609_23815</name>
</gene>
<organism evidence="5 6">
    <name type="scientific">Streptomyces hesseae</name>
    <dbReference type="NCBI Taxonomy" id="3075519"/>
    <lineage>
        <taxon>Bacteria</taxon>
        <taxon>Bacillati</taxon>
        <taxon>Actinomycetota</taxon>
        <taxon>Actinomycetes</taxon>
        <taxon>Kitasatosporales</taxon>
        <taxon>Streptomycetaceae</taxon>
        <taxon>Streptomyces</taxon>
    </lineage>
</organism>
<reference evidence="5" key="1">
    <citation type="submission" date="2024-05" db="EMBL/GenBank/DDBJ databases">
        <title>30 novel species of actinomycetes from the DSMZ collection.</title>
        <authorList>
            <person name="Nouioui I."/>
        </authorList>
    </citation>
    <scope>NUCLEOTIDE SEQUENCE</scope>
    <source>
        <strain evidence="5">DSM 40473</strain>
    </source>
</reference>
<dbReference type="SUPFAM" id="SSF56645">
    <property type="entry name" value="Acyl-CoA dehydrogenase NM domain-like"/>
    <property type="match status" value="1"/>
</dbReference>
<evidence type="ECO:0000259" key="4">
    <source>
        <dbReference type="Pfam" id="PF08028"/>
    </source>
</evidence>
<dbReference type="PIRSF" id="PIRSF016578">
    <property type="entry name" value="HsaA"/>
    <property type="match status" value="1"/>
</dbReference>
<accession>A0ABU2STZ4</accession>
<comment type="similarity">
    <text evidence="2">Belongs to the HpaH/HsaA monooxygenase family.</text>
</comment>
<dbReference type="Pfam" id="PF02771">
    <property type="entry name" value="Acyl-CoA_dh_N"/>
    <property type="match status" value="1"/>
</dbReference>
<dbReference type="Gene3D" id="1.10.540.10">
    <property type="entry name" value="Acyl-CoA dehydrogenase/oxidase, N-terminal domain"/>
    <property type="match status" value="1"/>
</dbReference>
<feature type="domain" description="Acyl-CoA dehydrogenase C-terminal" evidence="4">
    <location>
        <begin position="239"/>
        <end position="368"/>
    </location>
</feature>
<dbReference type="SUPFAM" id="SSF47203">
    <property type="entry name" value="Acyl-CoA dehydrogenase C-terminal domain-like"/>
    <property type="match status" value="1"/>
</dbReference>
<evidence type="ECO:0000313" key="6">
    <source>
        <dbReference type="Proteomes" id="UP001180531"/>
    </source>
</evidence>
<dbReference type="Pfam" id="PF08028">
    <property type="entry name" value="Acyl-CoA_dh_2"/>
    <property type="match status" value="1"/>
</dbReference>
<dbReference type="InterPro" id="IPR013107">
    <property type="entry name" value="Acyl-CoA_DH_C"/>
</dbReference>
<dbReference type="PANTHER" id="PTHR48083:SF19">
    <property type="entry name" value="FLAVIN-DEPENDENT MONOOXYGENASE, OXYGENASE SUBUNIT HSAA"/>
    <property type="match status" value="1"/>
</dbReference>